<evidence type="ECO:0000313" key="4">
    <source>
        <dbReference type="Proteomes" id="UP000054272"/>
    </source>
</evidence>
<feature type="region of interest" description="Disordered" evidence="1">
    <location>
        <begin position="26"/>
        <end position="48"/>
    </location>
</feature>
<dbReference type="Gene3D" id="1.10.510.10">
    <property type="entry name" value="Transferase(Phosphotransferase) domain 1"/>
    <property type="match status" value="1"/>
</dbReference>
<reference evidence="3 4" key="1">
    <citation type="submission" date="2015-01" db="EMBL/GenBank/DDBJ databases">
        <title>The Genome Sequence of Cryptococcus gattii EJB2.</title>
        <authorList>
            <consortium name="The Broad Institute Genomics Platform"/>
            <person name="Cuomo C."/>
            <person name="Litvintseva A."/>
            <person name="Chen Y."/>
            <person name="Heitman J."/>
            <person name="Sun S."/>
            <person name="Springer D."/>
            <person name="Dromer F."/>
            <person name="Young S."/>
            <person name="Zeng Q."/>
            <person name="Gargeya S."/>
            <person name="Abouelleil A."/>
            <person name="Alvarado L."/>
            <person name="Chapman S.B."/>
            <person name="Gainer-Dewar J."/>
            <person name="Goldberg J."/>
            <person name="Griggs A."/>
            <person name="Gujja S."/>
            <person name="Hansen M."/>
            <person name="Howarth C."/>
            <person name="Imamovic A."/>
            <person name="Larimer J."/>
            <person name="Murphy C."/>
            <person name="Naylor J."/>
            <person name="Pearson M."/>
            <person name="Priest M."/>
            <person name="Roberts A."/>
            <person name="Saif S."/>
            <person name="Shea T."/>
            <person name="Sykes S."/>
            <person name="Wortman J."/>
            <person name="Nusbaum C."/>
            <person name="Birren B."/>
        </authorList>
    </citation>
    <scope>NUCLEOTIDE SEQUENCE [LARGE SCALE GENOMIC DNA]</scope>
    <source>
        <strain evidence="3 4">EJB2</strain>
    </source>
</reference>
<dbReference type="Pfam" id="PF00069">
    <property type="entry name" value="Pkinase"/>
    <property type="match status" value="1"/>
</dbReference>
<keyword evidence="3" id="KW-0808">Transferase</keyword>
<dbReference type="InterPro" id="IPR000719">
    <property type="entry name" value="Prot_kinase_dom"/>
</dbReference>
<dbReference type="InterPro" id="IPR011989">
    <property type="entry name" value="ARM-like"/>
</dbReference>
<feature type="compositionally biased region" description="Polar residues" evidence="1">
    <location>
        <begin position="814"/>
        <end position="834"/>
    </location>
</feature>
<feature type="compositionally biased region" description="Polar residues" evidence="1">
    <location>
        <begin position="861"/>
        <end position="877"/>
    </location>
</feature>
<dbReference type="SUPFAM" id="SSF56112">
    <property type="entry name" value="Protein kinase-like (PK-like)"/>
    <property type="match status" value="1"/>
</dbReference>
<dbReference type="PANTHER" id="PTHR12984:SF6">
    <property type="entry name" value="SCY1-LIKE PROTEIN 2"/>
    <property type="match status" value="1"/>
</dbReference>
<dbReference type="InterPro" id="IPR011009">
    <property type="entry name" value="Kinase-like_dom_sf"/>
</dbReference>
<proteinExistence type="predicted"/>
<feature type="compositionally biased region" description="Low complexity" evidence="1">
    <location>
        <begin position="878"/>
        <end position="931"/>
    </location>
</feature>
<gene>
    <name evidence="3" type="ORF">I306_01117</name>
</gene>
<accession>A0ABR5C1L9</accession>
<dbReference type="SMART" id="SM00220">
    <property type="entry name" value="S_TKc"/>
    <property type="match status" value="1"/>
</dbReference>
<keyword evidence="3" id="KW-0418">Kinase</keyword>
<feature type="region of interest" description="Disordered" evidence="1">
    <location>
        <begin position="754"/>
        <end position="975"/>
    </location>
</feature>
<dbReference type="Gene3D" id="3.30.200.20">
    <property type="entry name" value="Phosphorylase Kinase, domain 1"/>
    <property type="match status" value="1"/>
</dbReference>
<name>A0ABR5C1L9_9TREE</name>
<dbReference type="CDD" id="cd14011">
    <property type="entry name" value="PK_SCY1_like"/>
    <property type="match status" value="1"/>
</dbReference>
<sequence>MFAAASNLFSKTSYLSAYTLNSPTPSPSASAANLPSTSAPTPSSSISDRQKSFNVSLWKVTPATHKTTGKEVSVWIFEKRVLEGIKGGVGFGGMGGKEWVVEQLKKEASSLSRLRHPDILHMVEPLEESRSELIFITERITSSLSSLAAAARSSTNYRPGRPPAADETGMSGRGEGELDLDEVEIQKGSLQLARGLGFLHNQAKMVHLNLGLEAVVINAKGDWKLTGLSHTTSLTQPDGSATKYVYPEVDARLPPQVQWKLDYLAPEYALDSTLSTSNDLYSLGCILYAVHMGGKPPFTNRGSMQNLRDNAESKLLRRAWASGPRWERCSSELKDLLPRLLTRHPSTRISLLSLPSHPFFSSLAISTLNFLDPTTFASKPREEKATFLRGLIRVVPTFSERLRKGKVLPSLLEEMKDPYLLPFILPNVFEISKGLSKDEFSKVLNKLRPLFTLKDPPQNMLTLLEHLSLFEEKTTPQVFRENVMPLVYNSLESEHLPVQERVLKTIPHLCEILDYGTVQNVLLVKVAIVFTRTRILSVKVQTLDCFKAMVGTLDKATLTSKLVPLLAKIKTKEPAVMMATLAVHEAMGAKVDREATATLVLPQLWSMSMGPLLNAEQFGKFMAVIKTLGARVEAEHTKHLRDVHLIEAQTASLAAANAAALNAGSFGGVGQSNSDGGGDVDFESLVRGNGSGMGSSGSVVPTVGVTGVTDPWDDEGWLNDTPSTAIANNNGGGLASAFPSLSLGINNTGNSFPITTPASVSPRPLSANTTGTSLKPSTSTTTTTTSTKLKARPVPASSFNSAAFGSSTSSAGNVSTPMTSSGLPPLQPITSSFAPLQPQVHPQPGGRSASYTSNVSSSGSGPNYNISLTPQSPAQTQSQHLSSPLSFMSSQMSQPPSFSQPVLAPALAPRQQHQQPQLQAPAAPAAPLAPQSVISPPPGWSTGVMQPTVAPKPVWGKSPGGGTGALDWGDLDPLK</sequence>
<evidence type="ECO:0000256" key="1">
    <source>
        <dbReference type="SAM" id="MobiDB-lite"/>
    </source>
</evidence>
<feature type="compositionally biased region" description="Low complexity" evidence="1">
    <location>
        <begin position="848"/>
        <end position="860"/>
    </location>
</feature>
<protein>
    <submittedName>
        <fullName evidence="3">SCY1 protein kinase</fullName>
    </submittedName>
</protein>
<dbReference type="Gene3D" id="1.25.10.10">
    <property type="entry name" value="Leucine-rich Repeat Variant"/>
    <property type="match status" value="1"/>
</dbReference>
<evidence type="ECO:0000259" key="2">
    <source>
        <dbReference type="PROSITE" id="PS50011"/>
    </source>
</evidence>
<feature type="region of interest" description="Disordered" evidence="1">
    <location>
        <begin position="152"/>
        <end position="175"/>
    </location>
</feature>
<dbReference type="GO" id="GO:0016301">
    <property type="term" value="F:kinase activity"/>
    <property type="evidence" value="ECO:0007669"/>
    <property type="project" value="UniProtKB-KW"/>
</dbReference>
<dbReference type="SUPFAM" id="SSF48371">
    <property type="entry name" value="ARM repeat"/>
    <property type="match status" value="1"/>
</dbReference>
<feature type="compositionally biased region" description="Low complexity" evidence="1">
    <location>
        <begin position="769"/>
        <end position="787"/>
    </location>
</feature>
<feature type="domain" description="Protein kinase" evidence="2">
    <location>
        <begin position="46"/>
        <end position="360"/>
    </location>
</feature>
<dbReference type="Proteomes" id="UP000054272">
    <property type="component" value="Unassembled WGS sequence"/>
</dbReference>
<dbReference type="PANTHER" id="PTHR12984">
    <property type="entry name" value="SCY1-RELATED S/T PROTEIN KINASE-LIKE"/>
    <property type="match status" value="1"/>
</dbReference>
<keyword evidence="4" id="KW-1185">Reference proteome</keyword>
<organism evidence="3 4">
    <name type="scientific">Cryptococcus gattii EJB2</name>
    <dbReference type="NCBI Taxonomy" id="1296103"/>
    <lineage>
        <taxon>Eukaryota</taxon>
        <taxon>Fungi</taxon>
        <taxon>Dikarya</taxon>
        <taxon>Basidiomycota</taxon>
        <taxon>Agaricomycotina</taxon>
        <taxon>Tremellomycetes</taxon>
        <taxon>Tremellales</taxon>
        <taxon>Cryptococcaceae</taxon>
        <taxon>Cryptococcus</taxon>
        <taxon>Cryptococcus gattii species complex</taxon>
    </lineage>
</organism>
<dbReference type="EMBL" id="KN848586">
    <property type="protein sequence ID" value="KIR81807.1"/>
    <property type="molecule type" value="Genomic_DNA"/>
</dbReference>
<feature type="compositionally biased region" description="Low complexity" evidence="1">
    <location>
        <begin position="26"/>
        <end position="45"/>
    </location>
</feature>
<evidence type="ECO:0000313" key="3">
    <source>
        <dbReference type="EMBL" id="KIR81807.1"/>
    </source>
</evidence>
<dbReference type="InterPro" id="IPR016024">
    <property type="entry name" value="ARM-type_fold"/>
</dbReference>
<dbReference type="InterPro" id="IPR051177">
    <property type="entry name" value="CIK-Related_Protein"/>
</dbReference>
<dbReference type="PROSITE" id="PS50011">
    <property type="entry name" value="PROTEIN_KINASE_DOM"/>
    <property type="match status" value="1"/>
</dbReference>
<feature type="compositionally biased region" description="Low complexity" evidence="1">
    <location>
        <begin position="796"/>
        <end position="813"/>
    </location>
</feature>